<protein>
    <submittedName>
        <fullName evidence="1">Uncharacterized protein</fullName>
    </submittedName>
</protein>
<name>A0A8H6VHJ5_9PEZI</name>
<comment type="caution">
    <text evidence="1">The sequence shown here is derived from an EMBL/GenBank/DDBJ whole genome shotgun (WGS) entry which is preliminary data.</text>
</comment>
<proteinExistence type="predicted"/>
<reference evidence="1" key="1">
    <citation type="submission" date="2020-04" db="EMBL/GenBank/DDBJ databases">
        <title>Draft genome resource of the tomato pathogen Pseudocercospora fuligena.</title>
        <authorList>
            <person name="Zaccaron A."/>
        </authorList>
    </citation>
    <scope>NUCLEOTIDE SEQUENCE</scope>
    <source>
        <strain evidence="1">PF001</strain>
    </source>
</reference>
<organism evidence="1 2">
    <name type="scientific">Pseudocercospora fuligena</name>
    <dbReference type="NCBI Taxonomy" id="685502"/>
    <lineage>
        <taxon>Eukaryota</taxon>
        <taxon>Fungi</taxon>
        <taxon>Dikarya</taxon>
        <taxon>Ascomycota</taxon>
        <taxon>Pezizomycotina</taxon>
        <taxon>Dothideomycetes</taxon>
        <taxon>Dothideomycetidae</taxon>
        <taxon>Mycosphaerellales</taxon>
        <taxon>Mycosphaerellaceae</taxon>
        <taxon>Pseudocercospora</taxon>
    </lineage>
</organism>
<dbReference type="Proteomes" id="UP000660729">
    <property type="component" value="Unassembled WGS sequence"/>
</dbReference>
<dbReference type="AlphaFoldDB" id="A0A8H6VHJ5"/>
<dbReference type="EMBL" id="JABCIY010000211">
    <property type="protein sequence ID" value="KAF7188339.1"/>
    <property type="molecule type" value="Genomic_DNA"/>
</dbReference>
<accession>A0A8H6VHJ5</accession>
<keyword evidence="2" id="KW-1185">Reference proteome</keyword>
<sequence length="179" mass="20391">MTVNNTYTPQPAANWASGFTLNTKFDFSRVHAYYAWNKMARSNWTTHYIGNEIPLTKCRIEYFPLVATTVAAVLRVKPRSYPDPAMMVQLCQYEWFVIIHALQEKILELQLQDMTGYAFMNILSEHCFQSLQAAGRGFPSYGPVYGGSESFTTHVQMVIDQIVHEAIELQAQTALRAGR</sequence>
<evidence type="ECO:0000313" key="2">
    <source>
        <dbReference type="Proteomes" id="UP000660729"/>
    </source>
</evidence>
<evidence type="ECO:0000313" key="1">
    <source>
        <dbReference type="EMBL" id="KAF7188339.1"/>
    </source>
</evidence>
<gene>
    <name evidence="1" type="ORF">HII31_10403</name>
</gene>